<proteinExistence type="predicted"/>
<keyword evidence="2" id="KW-0472">Membrane</keyword>
<gene>
    <name evidence="3" type="ORF">PCOR1329_LOCUS55572</name>
</gene>
<organism evidence="3 4">
    <name type="scientific">Prorocentrum cordatum</name>
    <dbReference type="NCBI Taxonomy" id="2364126"/>
    <lineage>
        <taxon>Eukaryota</taxon>
        <taxon>Sar</taxon>
        <taxon>Alveolata</taxon>
        <taxon>Dinophyceae</taxon>
        <taxon>Prorocentrales</taxon>
        <taxon>Prorocentraceae</taxon>
        <taxon>Prorocentrum</taxon>
    </lineage>
</organism>
<sequence length="175" mass="18496">MSMASRLHDASPPSPATQSPAGVRKRSQAGRPAAEEETTGRKAWRRRRISRRAGRRLMHRSCRQALHSRGRTRSGSSHRVCTLGEQPAPPTDVLSEPTEALAMLKGVQFAIVTFMALVVALAAADSPGMVAGLHEAVAGQDDSELGSGRFMAAMVSLGGMALLGSNLAPAVILNF</sequence>
<name>A0ABN9V8S3_9DINO</name>
<keyword evidence="2" id="KW-1133">Transmembrane helix</keyword>
<evidence type="ECO:0000256" key="2">
    <source>
        <dbReference type="SAM" id="Phobius"/>
    </source>
</evidence>
<comment type="caution">
    <text evidence="3">The sequence shown here is derived from an EMBL/GenBank/DDBJ whole genome shotgun (WGS) entry which is preliminary data.</text>
</comment>
<feature type="compositionally biased region" description="Basic residues" evidence="1">
    <location>
        <begin position="42"/>
        <end position="72"/>
    </location>
</feature>
<feature type="transmembrane region" description="Helical" evidence="2">
    <location>
        <begin position="109"/>
        <end position="130"/>
    </location>
</feature>
<dbReference type="EMBL" id="CAUYUJ010016818">
    <property type="protein sequence ID" value="CAK0869107.1"/>
    <property type="molecule type" value="Genomic_DNA"/>
</dbReference>
<keyword evidence="2" id="KW-0812">Transmembrane</keyword>
<feature type="region of interest" description="Disordered" evidence="1">
    <location>
        <begin position="1"/>
        <end position="90"/>
    </location>
</feature>
<evidence type="ECO:0000256" key="1">
    <source>
        <dbReference type="SAM" id="MobiDB-lite"/>
    </source>
</evidence>
<reference evidence="3" key="1">
    <citation type="submission" date="2023-10" db="EMBL/GenBank/DDBJ databases">
        <authorList>
            <person name="Chen Y."/>
            <person name="Shah S."/>
            <person name="Dougan E. K."/>
            <person name="Thang M."/>
            <person name="Chan C."/>
        </authorList>
    </citation>
    <scope>NUCLEOTIDE SEQUENCE [LARGE SCALE GENOMIC DNA]</scope>
</reference>
<feature type="transmembrane region" description="Helical" evidence="2">
    <location>
        <begin position="150"/>
        <end position="173"/>
    </location>
</feature>
<accession>A0ABN9V8S3</accession>
<dbReference type="Proteomes" id="UP001189429">
    <property type="component" value="Unassembled WGS sequence"/>
</dbReference>
<evidence type="ECO:0000313" key="3">
    <source>
        <dbReference type="EMBL" id="CAK0869107.1"/>
    </source>
</evidence>
<protein>
    <submittedName>
        <fullName evidence="3">Uncharacterized protein</fullName>
    </submittedName>
</protein>
<keyword evidence="4" id="KW-1185">Reference proteome</keyword>
<evidence type="ECO:0000313" key="4">
    <source>
        <dbReference type="Proteomes" id="UP001189429"/>
    </source>
</evidence>